<organism evidence="1 2">
    <name type="scientific">Caballeronia catudaia</name>
    <dbReference type="NCBI Taxonomy" id="1777136"/>
    <lineage>
        <taxon>Bacteria</taxon>
        <taxon>Pseudomonadati</taxon>
        <taxon>Pseudomonadota</taxon>
        <taxon>Betaproteobacteria</taxon>
        <taxon>Burkholderiales</taxon>
        <taxon>Burkholderiaceae</taxon>
        <taxon>Caballeronia</taxon>
    </lineage>
</organism>
<evidence type="ECO:0000313" key="1">
    <source>
        <dbReference type="EMBL" id="SAK75296.1"/>
    </source>
</evidence>
<proteinExistence type="predicted"/>
<dbReference type="RefSeq" id="WP_061126032.1">
    <property type="nucleotide sequence ID" value="NZ_FCOF02000020.1"/>
</dbReference>
<gene>
    <name evidence="1" type="ORF">AWB75_04234</name>
</gene>
<dbReference type="EMBL" id="FCOF02000020">
    <property type="protein sequence ID" value="SAK75296.1"/>
    <property type="molecule type" value="Genomic_DNA"/>
</dbReference>
<dbReference type="AlphaFoldDB" id="A0A158C076"/>
<name>A0A158C076_9BURK</name>
<dbReference type="Proteomes" id="UP000054870">
    <property type="component" value="Unassembled WGS sequence"/>
</dbReference>
<accession>A0A158C076</accession>
<dbReference type="OrthoDB" id="5608857at2"/>
<keyword evidence="2" id="KW-1185">Reference proteome</keyword>
<protein>
    <recommendedName>
        <fullName evidence="3">Type II secretory pathway, pseudopilin PulG</fullName>
    </recommendedName>
</protein>
<comment type="caution">
    <text evidence="1">The sequence shown here is derived from an EMBL/GenBank/DDBJ whole genome shotgun (WGS) entry which is preliminary data.</text>
</comment>
<reference evidence="1" key="1">
    <citation type="submission" date="2016-01" db="EMBL/GenBank/DDBJ databases">
        <authorList>
            <person name="Peeters C."/>
        </authorList>
    </citation>
    <scope>NUCLEOTIDE SEQUENCE [LARGE SCALE GENOMIC DNA]</scope>
    <source>
        <strain evidence="1">LMG 29318</strain>
    </source>
</reference>
<evidence type="ECO:0000313" key="2">
    <source>
        <dbReference type="Proteomes" id="UP000054870"/>
    </source>
</evidence>
<sequence>MLWALVCVALIGIYLMEVGTVWSTQVQRAREEELLRRGDAIRRAIVAYVQADQSGAYPKSFDDLLHDPRVSFVRRFLREAYSDPMTHGDWLTERGPGGELYGVYSSSTQEPLKKDGFPDDYASFALKPTYQDWKFTNFPERSMNRR</sequence>
<evidence type="ECO:0008006" key="3">
    <source>
        <dbReference type="Google" id="ProtNLM"/>
    </source>
</evidence>